<evidence type="ECO:0000256" key="1">
    <source>
        <dbReference type="SAM" id="MobiDB-lite"/>
    </source>
</evidence>
<dbReference type="AlphaFoldDB" id="A0A6J8FQG8"/>
<feature type="region of interest" description="Disordered" evidence="1">
    <location>
        <begin position="1"/>
        <end position="40"/>
    </location>
</feature>
<evidence type="ECO:0000313" key="3">
    <source>
        <dbReference type="Proteomes" id="UP000601710"/>
    </source>
</evidence>
<accession>A0A6J8FQG8</accession>
<feature type="region of interest" description="Disordered" evidence="1">
    <location>
        <begin position="321"/>
        <end position="341"/>
    </location>
</feature>
<proteinExistence type="predicted"/>
<feature type="region of interest" description="Disordered" evidence="1">
    <location>
        <begin position="283"/>
        <end position="302"/>
    </location>
</feature>
<feature type="compositionally biased region" description="Basic and acidic residues" evidence="1">
    <location>
        <begin position="177"/>
        <end position="192"/>
    </location>
</feature>
<dbReference type="VEuPathDB" id="TriTrypDB:LdBPK_342830.1"/>
<sequence>MRSGTGTPYTLTQGTPGVSMYQNVSRSVSPSVRSRQAPRVDLETIEELQDAWSRRYETLRDPPPPPLLNSPRSLRACELANVSPQSTLQKLSLKQHLFCVLGNPHALSSLPDSATTEYQVLMQSALRSFREAAVGLGTSQEKLAAFIAFTNQEKLRVPQLASLRELRRQLVAKEAIAERGRHHQQPDYEVSKRSSNASAAYQDAGDQDAHLSNLRRVNVLRSSKTEKSLQRSRASSLSHQRGDSTTGARKTRFQSPRFSPLESVSFVQAEAASDEYDEDIRGRGAARGFAPTPTPSGKLPYKPRDVYLLNSSYFANRSIRSDGSNPCGAPLPTSSPGTPPRSWGGAITATAFAKLPAPSQQPLLTVDSSLGSVIDVDSEFSLVREAEDTTDSRSAPKQDLSIASMNSSQLELLNIAELAASSSEAALAQPSAATVLAGIRGKVADGSLSKHTVTLFHDSDEKQSRGAAAATAAEEVAVASSTASIAERKPAPSSQPLKQRGLCGYTNHGNFASLLIPNVLARPVSLPAERKVAPFSLCVAAAAISPSDKEKAAASEQQEGITSTTAIAIESTDSAEPAAAPAPSRLPLPPLITQAEESDGFVYYCANPSHSVIDSYTGRRKLLAVTVKL</sequence>
<organism evidence="2 3">
    <name type="scientific">Leishmania donovani</name>
    <dbReference type="NCBI Taxonomy" id="5661"/>
    <lineage>
        <taxon>Eukaryota</taxon>
        <taxon>Discoba</taxon>
        <taxon>Euglenozoa</taxon>
        <taxon>Kinetoplastea</taxon>
        <taxon>Metakinetoplastina</taxon>
        <taxon>Trypanosomatida</taxon>
        <taxon>Trypanosomatidae</taxon>
        <taxon>Leishmaniinae</taxon>
        <taxon>Leishmania</taxon>
    </lineage>
</organism>
<dbReference type="Proteomes" id="UP000601710">
    <property type="component" value="Chromosome 34"/>
</dbReference>
<feature type="compositionally biased region" description="Polar residues" evidence="1">
    <location>
        <begin position="1"/>
        <end position="23"/>
    </location>
</feature>
<dbReference type="VEuPathDB" id="TriTrypDB:LDHU3_34.4840"/>
<protein>
    <submittedName>
        <fullName evidence="2">Hypothetical_protein_conserved</fullName>
    </submittedName>
</protein>
<gene>
    <name evidence="2" type="ORF">LDHU3_34.4840</name>
</gene>
<dbReference type="EMBL" id="LR812654">
    <property type="protein sequence ID" value="CAC5433876.1"/>
    <property type="molecule type" value="Genomic_DNA"/>
</dbReference>
<feature type="compositionally biased region" description="Polar residues" evidence="1">
    <location>
        <begin position="231"/>
        <end position="257"/>
    </location>
</feature>
<feature type="region of interest" description="Disordered" evidence="1">
    <location>
        <begin position="177"/>
        <end position="257"/>
    </location>
</feature>
<feature type="compositionally biased region" description="Low complexity" evidence="1">
    <location>
        <begin position="24"/>
        <end position="39"/>
    </location>
</feature>
<dbReference type="VEuPathDB" id="TriTrypDB:LdCL_340036400"/>
<evidence type="ECO:0000313" key="2">
    <source>
        <dbReference type="EMBL" id="CAC5433876.1"/>
    </source>
</evidence>
<reference evidence="2" key="1">
    <citation type="submission" date="2020-06" db="EMBL/GenBank/DDBJ databases">
        <authorList>
            <person name="Camacho E."/>
            <person name="Gonzalez-de la Fuente S."/>
            <person name="Rastrojo A."/>
            <person name="Peiro-Pastor R."/>
            <person name="Solana JC."/>
            <person name="Tabera L."/>
            <person name="Gamarro F."/>
            <person name="Carrasco-Ramiro F."/>
            <person name="Requena JM."/>
            <person name="Aguado B."/>
        </authorList>
    </citation>
    <scope>NUCLEOTIDE SEQUENCE</scope>
</reference>
<name>A0A6J8FQG8_LEIDO</name>